<evidence type="ECO:0000313" key="3">
    <source>
        <dbReference type="Proteomes" id="UP000219356"/>
    </source>
</evidence>
<evidence type="ECO:0000259" key="1">
    <source>
        <dbReference type="PROSITE" id="PS51819"/>
    </source>
</evidence>
<dbReference type="Pfam" id="PF00903">
    <property type="entry name" value="Glyoxalase"/>
    <property type="match status" value="1"/>
</dbReference>
<evidence type="ECO:0000313" key="2">
    <source>
        <dbReference type="EMBL" id="SNZ02681.1"/>
    </source>
</evidence>
<dbReference type="PROSITE" id="PS51819">
    <property type="entry name" value="VOC"/>
    <property type="match status" value="1"/>
</dbReference>
<dbReference type="Gene3D" id="3.10.180.10">
    <property type="entry name" value="2,3-Dihydroxybiphenyl 1,2-Dioxygenase, domain 1"/>
    <property type="match status" value="1"/>
</dbReference>
<dbReference type="RefSeq" id="WP_097038369.1">
    <property type="nucleotide sequence ID" value="NZ_OBEK01000001.1"/>
</dbReference>
<proteinExistence type="predicted"/>
<sequence>MSEFQVGSVFIHVKDANEAANWYARLLGKPEPHPTTGPVQFMEMRDGRGLIIDDNRNNTAGIRPAFMLETDDIHLAYKKVTAQGGKIVRELEEDEAVAFFNLQDPEGNIVMICQQKK</sequence>
<dbReference type="OrthoDB" id="2354281at2"/>
<dbReference type="AlphaFoldDB" id="A0A285N4M7"/>
<protein>
    <recommendedName>
        <fullName evidence="1">VOC domain-containing protein</fullName>
    </recommendedName>
</protein>
<dbReference type="Proteomes" id="UP000219356">
    <property type="component" value="Unassembled WGS sequence"/>
</dbReference>
<gene>
    <name evidence="2" type="ORF">SAMN05421503_0171</name>
</gene>
<dbReference type="InterPro" id="IPR029068">
    <property type="entry name" value="Glyas_Bleomycin-R_OHBP_Dase"/>
</dbReference>
<keyword evidence="3" id="KW-1185">Reference proteome</keyword>
<dbReference type="InterPro" id="IPR004360">
    <property type="entry name" value="Glyas_Fos-R_dOase_dom"/>
</dbReference>
<organism evidence="2 3">
    <name type="scientific">Terribacillus aidingensis</name>
    <dbReference type="NCBI Taxonomy" id="586416"/>
    <lineage>
        <taxon>Bacteria</taxon>
        <taxon>Bacillati</taxon>
        <taxon>Bacillota</taxon>
        <taxon>Bacilli</taxon>
        <taxon>Bacillales</taxon>
        <taxon>Bacillaceae</taxon>
        <taxon>Terribacillus</taxon>
    </lineage>
</organism>
<dbReference type="SUPFAM" id="SSF54593">
    <property type="entry name" value="Glyoxalase/Bleomycin resistance protein/Dihydroxybiphenyl dioxygenase"/>
    <property type="match status" value="1"/>
</dbReference>
<dbReference type="InterPro" id="IPR037523">
    <property type="entry name" value="VOC_core"/>
</dbReference>
<accession>A0A285N4M7</accession>
<feature type="domain" description="VOC" evidence="1">
    <location>
        <begin position="5"/>
        <end position="115"/>
    </location>
</feature>
<dbReference type="EMBL" id="OBEK01000001">
    <property type="protein sequence ID" value="SNZ02681.1"/>
    <property type="molecule type" value="Genomic_DNA"/>
</dbReference>
<dbReference type="STRING" id="586416.GZ22_12485"/>
<reference evidence="3" key="1">
    <citation type="submission" date="2017-09" db="EMBL/GenBank/DDBJ databases">
        <authorList>
            <person name="Varghese N."/>
            <person name="Submissions S."/>
        </authorList>
    </citation>
    <scope>NUCLEOTIDE SEQUENCE [LARGE SCALE GENOMIC DNA]</scope>
    <source>
        <strain evidence="3">CGMCC 1.8913</strain>
    </source>
</reference>
<name>A0A285N4M7_9BACI</name>